<dbReference type="PANTHER" id="PTHR42924:SF3">
    <property type="entry name" value="POLYMERASE_HISTIDINOL PHOSPHATASE N-TERMINAL DOMAIN-CONTAINING PROTEIN"/>
    <property type="match status" value="1"/>
</dbReference>
<dbReference type="InterPro" id="IPR004013">
    <property type="entry name" value="PHP_dom"/>
</dbReference>
<reference evidence="2 3" key="1">
    <citation type="submission" date="2019-03" db="EMBL/GenBank/DDBJ databases">
        <title>Genomic Encyclopedia of Type Strains, Phase IV (KMG-IV): sequencing the most valuable type-strain genomes for metagenomic binning, comparative biology and taxonomic classification.</title>
        <authorList>
            <person name="Goeker M."/>
        </authorList>
    </citation>
    <scope>NUCLEOTIDE SEQUENCE [LARGE SCALE GENOMIC DNA]</scope>
    <source>
        <strain evidence="2 3">DSM 29481</strain>
    </source>
</reference>
<dbReference type="GO" id="GO:0004534">
    <property type="term" value="F:5'-3' RNA exonuclease activity"/>
    <property type="evidence" value="ECO:0007669"/>
    <property type="project" value="TreeGrafter"/>
</dbReference>
<sequence length="295" mass="33622">MNTIDLHMHSQYSIDGEFSVKELCEQANHNGLRVMAIADHNSTRAYHDVTDTKGVQLIPAIELDCTFQGHDFHLLGYGINPEAKEYAEIEKDIITQEQQASAQRLALLREHLHIYIDEEELKRRSFHGIYVAETICEIAMEDARNKDNPHMKPYYFGGARSDNPYVNFYWDYCAQGKVAYVPIHYMSMEKAIALYHSQHALAVLAHPGNNVKEDAALLEALLKLPFNGIEVYSSYHTPEQIAYYKQAALQHNLLITCGSDFHGKTKPSVTMGKCHMPKEEEEMLYTQLQANGLCK</sequence>
<organism evidence="2 3">
    <name type="scientific">Longicatena caecimuris</name>
    <dbReference type="NCBI Taxonomy" id="1796635"/>
    <lineage>
        <taxon>Bacteria</taxon>
        <taxon>Bacillati</taxon>
        <taxon>Bacillota</taxon>
        <taxon>Erysipelotrichia</taxon>
        <taxon>Erysipelotrichales</taxon>
        <taxon>Erysipelotrichaceae</taxon>
        <taxon>Longicatena</taxon>
    </lineage>
</organism>
<gene>
    <name evidence="2" type="ORF">EDD61_109115</name>
</gene>
<dbReference type="Gene3D" id="3.20.20.140">
    <property type="entry name" value="Metal-dependent hydrolases"/>
    <property type="match status" value="1"/>
</dbReference>
<keyword evidence="3" id="KW-1185">Reference proteome</keyword>
<accession>A0A4V2VKJ1</accession>
<dbReference type="SMART" id="SM00481">
    <property type="entry name" value="POLIIIAc"/>
    <property type="match status" value="1"/>
</dbReference>
<dbReference type="RefSeq" id="WP_008686924.1">
    <property type="nucleotide sequence ID" value="NZ_AP024510.1"/>
</dbReference>
<dbReference type="InterPro" id="IPR016195">
    <property type="entry name" value="Pol/histidinol_Pase-like"/>
</dbReference>
<evidence type="ECO:0000313" key="3">
    <source>
        <dbReference type="Proteomes" id="UP000295773"/>
    </source>
</evidence>
<protein>
    <recommendedName>
        <fullName evidence="1">Polymerase/histidinol phosphatase N-terminal domain-containing protein</fullName>
    </recommendedName>
</protein>
<feature type="domain" description="Polymerase/histidinol phosphatase N-terminal" evidence="1">
    <location>
        <begin position="4"/>
        <end position="67"/>
    </location>
</feature>
<dbReference type="EMBL" id="SMBP01000009">
    <property type="protein sequence ID" value="TCU60075.1"/>
    <property type="molecule type" value="Genomic_DNA"/>
</dbReference>
<dbReference type="PANTHER" id="PTHR42924">
    <property type="entry name" value="EXONUCLEASE"/>
    <property type="match status" value="1"/>
</dbReference>
<evidence type="ECO:0000259" key="1">
    <source>
        <dbReference type="SMART" id="SM00481"/>
    </source>
</evidence>
<name>A0A4V2VKJ1_9FIRM</name>
<dbReference type="InterPro" id="IPR003141">
    <property type="entry name" value="Pol/His_phosphatase_N"/>
</dbReference>
<dbReference type="GeneID" id="73796563"/>
<proteinExistence type="predicted"/>
<dbReference type="AlphaFoldDB" id="A0A4V2VKJ1"/>
<dbReference type="Proteomes" id="UP000295773">
    <property type="component" value="Unassembled WGS sequence"/>
</dbReference>
<comment type="caution">
    <text evidence="2">The sequence shown here is derived from an EMBL/GenBank/DDBJ whole genome shotgun (WGS) entry which is preliminary data.</text>
</comment>
<dbReference type="InterPro" id="IPR052018">
    <property type="entry name" value="PHP_domain"/>
</dbReference>
<dbReference type="CDD" id="cd07438">
    <property type="entry name" value="PHP_HisPPase_AMP"/>
    <property type="match status" value="1"/>
</dbReference>
<dbReference type="Pfam" id="PF02811">
    <property type="entry name" value="PHP"/>
    <property type="match status" value="1"/>
</dbReference>
<dbReference type="SUPFAM" id="SSF89550">
    <property type="entry name" value="PHP domain-like"/>
    <property type="match status" value="1"/>
</dbReference>
<dbReference type="GO" id="GO:0035312">
    <property type="term" value="F:5'-3' DNA exonuclease activity"/>
    <property type="evidence" value="ECO:0007669"/>
    <property type="project" value="TreeGrafter"/>
</dbReference>
<evidence type="ECO:0000313" key="2">
    <source>
        <dbReference type="EMBL" id="TCU60075.1"/>
    </source>
</evidence>
<dbReference type="Gene3D" id="1.10.150.650">
    <property type="match status" value="1"/>
</dbReference>